<protein>
    <submittedName>
        <fullName evidence="1">Uncharacterized protein</fullName>
    </submittedName>
</protein>
<dbReference type="EMBL" id="JWTB01000007">
    <property type="protein sequence ID" value="KIC68809.1"/>
    <property type="molecule type" value="Genomic_DNA"/>
</dbReference>
<dbReference type="OrthoDB" id="4935951at2"/>
<sequence length="101" mass="10966">MDDLDQQALTAAVIKEHGLDLAQLWMEFVALGGDASEQLIRDYCAGEATLSPKERDALAQAVNEHCATEGLPLRAPLSDSDLVLLQPEQRDPDCKGPYSSK</sequence>
<reference evidence="1 2" key="1">
    <citation type="submission" date="2014-12" db="EMBL/GenBank/DDBJ databases">
        <title>Genome sequencing of Arthrobacter phenanthrenivorans SWC37.</title>
        <authorList>
            <person name="Tan P.W."/>
            <person name="Chan K.-G."/>
        </authorList>
    </citation>
    <scope>NUCLEOTIDE SEQUENCE [LARGE SCALE GENOMIC DNA]</scope>
    <source>
        <strain evidence="1 2">SWC37</strain>
    </source>
</reference>
<evidence type="ECO:0000313" key="2">
    <source>
        <dbReference type="Proteomes" id="UP000031196"/>
    </source>
</evidence>
<evidence type="ECO:0000313" key="1">
    <source>
        <dbReference type="EMBL" id="KIC68809.1"/>
    </source>
</evidence>
<proteinExistence type="predicted"/>
<gene>
    <name evidence="1" type="ORF">RM50_03205</name>
</gene>
<comment type="caution">
    <text evidence="1">The sequence shown here is derived from an EMBL/GenBank/DDBJ whole genome shotgun (WGS) entry which is preliminary data.</text>
</comment>
<organism evidence="1 2">
    <name type="scientific">Pseudarthrobacter phenanthrenivorans</name>
    <name type="common">Arthrobacter phenanthrenivorans</name>
    <dbReference type="NCBI Taxonomy" id="361575"/>
    <lineage>
        <taxon>Bacteria</taxon>
        <taxon>Bacillati</taxon>
        <taxon>Actinomycetota</taxon>
        <taxon>Actinomycetes</taxon>
        <taxon>Micrococcales</taxon>
        <taxon>Micrococcaceae</taxon>
        <taxon>Pseudarthrobacter</taxon>
    </lineage>
</organism>
<dbReference type="Proteomes" id="UP000031196">
    <property type="component" value="Unassembled WGS sequence"/>
</dbReference>
<accession>A0A0B4D631</accession>
<dbReference type="RefSeq" id="WP_043449876.1">
    <property type="nucleotide sequence ID" value="NZ_JWTB01000007.1"/>
</dbReference>
<name>A0A0B4D631_PSEPS</name>
<dbReference type="AlphaFoldDB" id="A0A0B4D631"/>